<dbReference type="Proteomes" id="UP000002033">
    <property type="component" value="Chromosome"/>
</dbReference>
<feature type="signal peptide" evidence="2">
    <location>
        <begin position="1"/>
        <end position="29"/>
    </location>
</feature>
<evidence type="ECO:0000256" key="1">
    <source>
        <dbReference type="SAM" id="MobiDB-lite"/>
    </source>
</evidence>
<keyword evidence="2" id="KW-0732">Signal</keyword>
<dbReference type="eggNOG" id="COG5338">
    <property type="taxonomic scope" value="Bacteria"/>
</dbReference>
<accession>D8JTD6</accession>
<evidence type="ECO:0000313" key="4">
    <source>
        <dbReference type="Proteomes" id="UP000002033"/>
    </source>
</evidence>
<dbReference type="InterPro" id="IPR018759">
    <property type="entry name" value="BBP2_2"/>
</dbReference>
<evidence type="ECO:0000256" key="2">
    <source>
        <dbReference type="SAM" id="SignalP"/>
    </source>
</evidence>
<evidence type="ECO:0008006" key="5">
    <source>
        <dbReference type="Google" id="ProtNLM"/>
    </source>
</evidence>
<sequence precursor="true">MSDRRHGWFYWSLVVAVLLVPAGARFAHAQSAARQNLTNIEDPAASDASEPGSDDANSDGSESGDPTSAAPTDADGNPAATDDTSDPDDTNSSADQNDAEESPPQAGTRDPGEANPGDLANGEPLTPPQGIDVSSASARDPAEIDLPDQRAARRDPLLYQIEDLNPITDNRTTARLFRQEPYDPVGIRIGSFVLFPELDLGASYYSNVFHAPSAKSDVAFDVVPSARLVSNWSRHALEFSATGILSFYNDYTTEDDRDYQLEARGRLDITSRANIQALISRQQSFEDRSALDASSVGTRAKIIEDRAEAAYNQRFNRLSLQLRGSISDYTYGSTQDLGVTTNNQDRDYTQYEEAARVMWELKPQLSPFFEVAVNHRDYAEAAQSDGINRTSNGERYRFGISFGNDGDIVRGEVSLGYGVQTPSDRRLHPVDGLIIDANATWRITPLTSILFNAMSDVSETTTADVGGAFYRSASIGIRHQLRSYLVVSAAFNYSNQDSQDGVISDNEFREILGIEYFADRNTVLYGRYEHVNFDGIGIPNDYVGDEIHVGVRLRR</sequence>
<feature type="chain" id="PRO_5003116213" description="Outer membrane beta-barrel protein" evidence="2">
    <location>
        <begin position="30"/>
        <end position="555"/>
    </location>
</feature>
<proteinExistence type="predicted"/>
<dbReference type="Pfam" id="PF10082">
    <property type="entry name" value="BBP2_2"/>
    <property type="match status" value="1"/>
</dbReference>
<dbReference type="AlphaFoldDB" id="D8JTD6"/>
<gene>
    <name evidence="3" type="ordered locus">Hden_2658</name>
</gene>
<evidence type="ECO:0000313" key="3">
    <source>
        <dbReference type="EMBL" id="ADJ24454.1"/>
    </source>
</evidence>
<dbReference type="SUPFAM" id="SSF56935">
    <property type="entry name" value="Porins"/>
    <property type="match status" value="1"/>
</dbReference>
<protein>
    <recommendedName>
        <fullName evidence="5">Outer membrane beta-barrel protein</fullName>
    </recommendedName>
</protein>
<dbReference type="KEGG" id="hdn:Hden_2658"/>
<dbReference type="STRING" id="582899.Hden_2658"/>
<feature type="region of interest" description="Disordered" evidence="1">
    <location>
        <begin position="41"/>
        <end position="151"/>
    </location>
</feature>
<dbReference type="EMBL" id="CP002083">
    <property type="protein sequence ID" value="ADJ24454.1"/>
    <property type="molecule type" value="Genomic_DNA"/>
</dbReference>
<keyword evidence="4" id="KW-1185">Reference proteome</keyword>
<reference evidence="4" key="1">
    <citation type="journal article" date="2011" name="J. Bacteriol.">
        <title>Genome sequences of eight morphologically diverse alphaproteobacteria.</title>
        <authorList>
            <consortium name="US DOE Joint Genome Institute"/>
            <person name="Brown P.J."/>
            <person name="Kysela D.T."/>
            <person name="Buechlein A."/>
            <person name="Hemmerich C."/>
            <person name="Brun Y.V."/>
        </authorList>
    </citation>
    <scope>NUCLEOTIDE SEQUENCE [LARGE SCALE GENOMIC DNA]</scope>
    <source>
        <strain evidence="4">ATCC 51888 / DSM 1869 / NCIB 11706 / TK 0415</strain>
    </source>
</reference>
<dbReference type="RefSeq" id="WP_013216613.1">
    <property type="nucleotide sequence ID" value="NC_014313.1"/>
</dbReference>
<name>D8JTD6_HYPDA</name>
<dbReference type="HOGENOM" id="CLU_490731_0_0_5"/>
<dbReference type="OrthoDB" id="7398962at2"/>
<organism evidence="3 4">
    <name type="scientific">Hyphomicrobium denitrificans (strain ATCC 51888 / DSM 1869 / NCIMB 11706 / TK 0415)</name>
    <dbReference type="NCBI Taxonomy" id="582899"/>
    <lineage>
        <taxon>Bacteria</taxon>
        <taxon>Pseudomonadati</taxon>
        <taxon>Pseudomonadota</taxon>
        <taxon>Alphaproteobacteria</taxon>
        <taxon>Hyphomicrobiales</taxon>
        <taxon>Hyphomicrobiaceae</taxon>
        <taxon>Hyphomicrobium</taxon>
    </lineage>
</organism>
<feature type="compositionally biased region" description="Polar residues" evidence="1">
    <location>
        <begin position="58"/>
        <end position="70"/>
    </location>
</feature>